<dbReference type="STRING" id="299467.A0A443SGG5"/>
<name>A0A443SGG5_9ACAR</name>
<keyword evidence="1" id="KW-0175">Coiled coil</keyword>
<keyword evidence="3" id="KW-1185">Reference proteome</keyword>
<dbReference type="GO" id="GO:0016301">
    <property type="term" value="F:kinase activity"/>
    <property type="evidence" value="ECO:0007669"/>
    <property type="project" value="UniProtKB-KW"/>
</dbReference>
<organism evidence="2 3">
    <name type="scientific">Leptotrombidium deliense</name>
    <dbReference type="NCBI Taxonomy" id="299467"/>
    <lineage>
        <taxon>Eukaryota</taxon>
        <taxon>Metazoa</taxon>
        <taxon>Ecdysozoa</taxon>
        <taxon>Arthropoda</taxon>
        <taxon>Chelicerata</taxon>
        <taxon>Arachnida</taxon>
        <taxon>Acari</taxon>
        <taxon>Acariformes</taxon>
        <taxon>Trombidiformes</taxon>
        <taxon>Prostigmata</taxon>
        <taxon>Anystina</taxon>
        <taxon>Parasitengona</taxon>
        <taxon>Trombiculoidea</taxon>
        <taxon>Trombiculidae</taxon>
        <taxon>Leptotrombidium</taxon>
    </lineage>
</organism>
<proteinExistence type="predicted"/>
<comment type="caution">
    <text evidence="2">The sequence shown here is derived from an EMBL/GenBank/DDBJ whole genome shotgun (WGS) entry which is preliminary data.</text>
</comment>
<dbReference type="EMBL" id="NCKV01002611">
    <property type="protein sequence ID" value="RWS26611.1"/>
    <property type="molecule type" value="Genomic_DNA"/>
</dbReference>
<dbReference type="PANTHER" id="PTHR12484:SF4">
    <property type="entry name" value="A-KINASE ANCHOR PROTEIN 17A"/>
    <property type="match status" value="1"/>
</dbReference>
<gene>
    <name evidence="2" type="ORF">B4U80_10903</name>
</gene>
<evidence type="ECO:0000313" key="2">
    <source>
        <dbReference type="EMBL" id="RWS26611.1"/>
    </source>
</evidence>
<feature type="coiled-coil region" evidence="1">
    <location>
        <begin position="295"/>
        <end position="383"/>
    </location>
</feature>
<dbReference type="AlphaFoldDB" id="A0A443SGG5"/>
<protein>
    <submittedName>
        <fullName evidence="2">A-kinase anchor protein 17A-like protein</fullName>
    </submittedName>
</protein>
<keyword evidence="2" id="KW-0808">Transferase</keyword>
<reference evidence="2 3" key="1">
    <citation type="journal article" date="2018" name="Gigascience">
        <title>Genomes of trombidid mites reveal novel predicted allergens and laterally-transferred genes associated with secondary metabolism.</title>
        <authorList>
            <person name="Dong X."/>
            <person name="Chaisiri K."/>
            <person name="Xia D."/>
            <person name="Armstrong S.D."/>
            <person name="Fang Y."/>
            <person name="Donnelly M.J."/>
            <person name="Kadowaki T."/>
            <person name="McGarry J.W."/>
            <person name="Darby A.C."/>
            <person name="Makepeace B.L."/>
        </authorList>
    </citation>
    <scope>NUCLEOTIDE SEQUENCE [LARGE SCALE GENOMIC DNA]</scope>
    <source>
        <strain evidence="2">UoL-UT</strain>
    </source>
</reference>
<dbReference type="Pfam" id="PF25015">
    <property type="entry name" value="RBD_AKAP-17A"/>
    <property type="match status" value="1"/>
</dbReference>
<dbReference type="PANTHER" id="PTHR12484">
    <property type="entry name" value="B-LYMPHOCYTE ANTIGEN-RELATED"/>
    <property type="match status" value="1"/>
</dbReference>
<evidence type="ECO:0000256" key="1">
    <source>
        <dbReference type="SAM" id="Coils"/>
    </source>
</evidence>
<keyword evidence="2" id="KW-0418">Kinase</keyword>
<evidence type="ECO:0000313" key="3">
    <source>
        <dbReference type="Proteomes" id="UP000288716"/>
    </source>
</evidence>
<accession>A0A443SGG5</accession>
<dbReference type="OrthoDB" id="1918237at2759"/>
<sequence length="444" mass="52301">MIDMNDKCDMTTSAPRLCSKTDELIELNEHLGFYLKEAIKVSITCQLPAMKTPGQCVSTLTLTEKLRRKARPHVFVNLKVVKNTLTFIRFEGEVESKQVLNHVLNKFNKLSIKLSGFSEKISIKVCKMKMGSTRHEWESFFRDNPHMNEMKPGFRPDTIHVQNLPIKWFGGHVPKAHILLKTFEVFGEIRRFHIPLLDEIESNPFSERCETKGGGFKRFNFTESLNFDAYVMYRDYISFVKAMDTLRGMKLVKKLDEANRYIEYDIQCDFDKTKHLSDKAIKKRQLARKYGIKNSEELKTFKEEVLKERERYQERIKLLKNRKTQAKRLLEVLFSRVGEEELKKKKFEDEMEERRKARERLLLEEQSLREKLIEKRKEALRNKLKEVGGLRSVALPTTSTINTVKTTEMNTMLYKNHKPTCKHYKTKSVVIPSKKSERNKITYL</sequence>
<dbReference type="InterPro" id="IPR056852">
    <property type="entry name" value="AK17A/B"/>
</dbReference>
<dbReference type="VEuPathDB" id="VectorBase:LDEU005428"/>
<dbReference type="Proteomes" id="UP000288716">
    <property type="component" value="Unassembled WGS sequence"/>
</dbReference>